<dbReference type="InterPro" id="IPR013500">
    <property type="entry name" value="TopoI_cat_euk"/>
</dbReference>
<dbReference type="InterPro" id="IPR025834">
    <property type="entry name" value="TopoI_C_dom"/>
</dbReference>
<dbReference type="KEGG" id="gtt:GUITHDRAFT_114572"/>
<evidence type="ECO:0000256" key="3">
    <source>
        <dbReference type="ARBA" id="ARBA00012891"/>
    </source>
</evidence>
<dbReference type="GeneID" id="17296148"/>
<dbReference type="RefSeq" id="XP_005826355.1">
    <property type="nucleotide sequence ID" value="XM_005826298.1"/>
</dbReference>
<reference evidence="13 15" key="1">
    <citation type="journal article" date="2012" name="Nature">
        <title>Algal genomes reveal evolutionary mosaicism and the fate of nucleomorphs.</title>
        <authorList>
            <consortium name="DOE Joint Genome Institute"/>
            <person name="Curtis B.A."/>
            <person name="Tanifuji G."/>
            <person name="Burki F."/>
            <person name="Gruber A."/>
            <person name="Irimia M."/>
            <person name="Maruyama S."/>
            <person name="Arias M.C."/>
            <person name="Ball S.G."/>
            <person name="Gile G.H."/>
            <person name="Hirakawa Y."/>
            <person name="Hopkins J.F."/>
            <person name="Kuo A."/>
            <person name="Rensing S.A."/>
            <person name="Schmutz J."/>
            <person name="Symeonidi A."/>
            <person name="Elias M."/>
            <person name="Eveleigh R.J."/>
            <person name="Herman E.K."/>
            <person name="Klute M.J."/>
            <person name="Nakayama T."/>
            <person name="Obornik M."/>
            <person name="Reyes-Prieto A."/>
            <person name="Armbrust E.V."/>
            <person name="Aves S.J."/>
            <person name="Beiko R.G."/>
            <person name="Coutinho P."/>
            <person name="Dacks J.B."/>
            <person name="Durnford D.G."/>
            <person name="Fast N.M."/>
            <person name="Green B.R."/>
            <person name="Grisdale C.J."/>
            <person name="Hempel F."/>
            <person name="Henrissat B."/>
            <person name="Hoppner M.P."/>
            <person name="Ishida K."/>
            <person name="Kim E."/>
            <person name="Koreny L."/>
            <person name="Kroth P.G."/>
            <person name="Liu Y."/>
            <person name="Malik S.B."/>
            <person name="Maier U.G."/>
            <person name="McRose D."/>
            <person name="Mock T."/>
            <person name="Neilson J.A."/>
            <person name="Onodera N.T."/>
            <person name="Poole A.M."/>
            <person name="Pritham E.J."/>
            <person name="Richards T.A."/>
            <person name="Rocap G."/>
            <person name="Roy S.W."/>
            <person name="Sarai C."/>
            <person name="Schaack S."/>
            <person name="Shirato S."/>
            <person name="Slamovits C.H."/>
            <person name="Spencer D.F."/>
            <person name="Suzuki S."/>
            <person name="Worden A.Z."/>
            <person name="Zauner S."/>
            <person name="Barry K."/>
            <person name="Bell C."/>
            <person name="Bharti A.K."/>
            <person name="Crow J.A."/>
            <person name="Grimwood J."/>
            <person name="Kramer R."/>
            <person name="Lindquist E."/>
            <person name="Lucas S."/>
            <person name="Salamov A."/>
            <person name="McFadden G.I."/>
            <person name="Lane C.E."/>
            <person name="Keeling P.J."/>
            <person name="Gray M.W."/>
            <person name="Grigoriev I.V."/>
            <person name="Archibald J.M."/>
        </authorList>
    </citation>
    <scope>NUCLEOTIDE SEQUENCE</scope>
    <source>
        <strain evidence="13 15">CCMP2712</strain>
    </source>
</reference>
<evidence type="ECO:0000256" key="1">
    <source>
        <dbReference type="ARBA" id="ARBA00000213"/>
    </source>
</evidence>
<dbReference type="AlphaFoldDB" id="L1IU61"/>
<evidence type="ECO:0000256" key="6">
    <source>
        <dbReference type="ARBA" id="ARBA00023125"/>
    </source>
</evidence>
<dbReference type="GO" id="GO:0006260">
    <property type="term" value="P:DNA replication"/>
    <property type="evidence" value="ECO:0007669"/>
    <property type="project" value="TreeGrafter"/>
</dbReference>
<dbReference type="Gene3D" id="2.170.11.10">
    <property type="entry name" value="DNA Topoisomerase I, domain 2"/>
    <property type="match status" value="1"/>
</dbReference>
<dbReference type="EC" id="5.6.2.1" evidence="3"/>
<evidence type="ECO:0000313" key="15">
    <source>
        <dbReference type="Proteomes" id="UP000011087"/>
    </source>
</evidence>
<feature type="compositionally biased region" description="Basic and acidic residues" evidence="11">
    <location>
        <begin position="7"/>
        <end position="18"/>
    </location>
</feature>
<dbReference type="eggNOG" id="KOG0981">
    <property type="taxonomic scope" value="Eukaryota"/>
</dbReference>
<dbReference type="EnsemblProtists" id="EKX39375">
    <property type="protein sequence ID" value="EKX39375"/>
    <property type="gene ID" value="GUITHDRAFT_114572"/>
</dbReference>
<dbReference type="InterPro" id="IPR036202">
    <property type="entry name" value="TopoI_DNA-bd_euk_N_sf"/>
</dbReference>
<feature type="compositionally biased region" description="Basic residues" evidence="11">
    <location>
        <begin position="54"/>
        <end position="63"/>
    </location>
</feature>
<dbReference type="STRING" id="905079.L1IU61"/>
<dbReference type="SMART" id="SM00435">
    <property type="entry name" value="TOPEUc"/>
    <property type="match status" value="1"/>
</dbReference>
<evidence type="ECO:0000256" key="4">
    <source>
        <dbReference type="ARBA" id="ARBA00019632"/>
    </source>
</evidence>
<dbReference type="PANTHER" id="PTHR10290:SF3">
    <property type="entry name" value="DNA TOPOISOMERASE 1"/>
    <property type="match status" value="1"/>
</dbReference>
<dbReference type="GO" id="GO:0006265">
    <property type="term" value="P:DNA topological change"/>
    <property type="evidence" value="ECO:0007669"/>
    <property type="project" value="UniProtKB-UniRule"/>
</dbReference>
<dbReference type="InterPro" id="IPR051062">
    <property type="entry name" value="Topoisomerase_IB"/>
</dbReference>
<keyword evidence="10" id="KW-0175">Coiled coil</keyword>
<dbReference type="Gene3D" id="3.90.15.10">
    <property type="entry name" value="Topoisomerase I, Chain A, domain 3"/>
    <property type="match status" value="1"/>
</dbReference>
<evidence type="ECO:0000256" key="10">
    <source>
        <dbReference type="SAM" id="Coils"/>
    </source>
</evidence>
<dbReference type="Pfam" id="PF01028">
    <property type="entry name" value="Topoisom_I"/>
    <property type="match status" value="1"/>
</dbReference>
<gene>
    <name evidence="13" type="primary">TOP1</name>
    <name evidence="13" type="ORF">GUITHDRAFT_114572</name>
</gene>
<organism evidence="13">
    <name type="scientific">Guillardia theta (strain CCMP2712)</name>
    <name type="common">Cryptophyte</name>
    <dbReference type="NCBI Taxonomy" id="905079"/>
    <lineage>
        <taxon>Eukaryota</taxon>
        <taxon>Cryptophyceae</taxon>
        <taxon>Pyrenomonadales</taxon>
        <taxon>Geminigeraceae</taxon>
        <taxon>Guillardia</taxon>
    </lineage>
</organism>
<dbReference type="SUPFAM" id="SSF56741">
    <property type="entry name" value="Eukaryotic DNA topoisomerase I, N-terminal DNA-binding fragment"/>
    <property type="match status" value="1"/>
</dbReference>
<feature type="region of interest" description="Disordered" evidence="11">
    <location>
        <begin position="1"/>
        <end position="117"/>
    </location>
</feature>
<feature type="domain" description="DNA topoisomerase I eukaryotic-type" evidence="12">
    <location>
        <begin position="276"/>
        <end position="672"/>
    </location>
</feature>
<dbReference type="Pfam" id="PF02919">
    <property type="entry name" value="Topoisom_I_N"/>
    <property type="match status" value="1"/>
</dbReference>
<evidence type="ECO:0000313" key="13">
    <source>
        <dbReference type="EMBL" id="EKX39375.1"/>
    </source>
</evidence>
<comment type="similarity">
    <text evidence="2 9">Belongs to the type IB topoisomerase family.</text>
</comment>
<dbReference type="InterPro" id="IPR008336">
    <property type="entry name" value="TopoI_DNA-bd_euk"/>
</dbReference>
<dbReference type="PANTHER" id="PTHR10290">
    <property type="entry name" value="DNA TOPOISOMERASE I"/>
    <property type="match status" value="1"/>
</dbReference>
<sequence length="701" mass="80511">MSESDDDKPLKSSKKEPKPEEDDDDVPLKKAKSSKKENVQSQVKEENAPTAKESKKKKKTKRKRGDDDDDDDDDDEEDFDTRKKKAPAKKEKSSKSSSKSAKTDGKGQPKKPKKEVKVEPVYEWWKDEQPLAQGKKWRFLEHNGVIFPPNYEPHGVKMKYDGQIISLTPEQEAIATMYAAMSRTDYAGKDVFKKNFWKEFSEKLGKNHAIKDLENCDFQPIVDHLDAEREKKKALTKEEKLKIKQAKEKTEAPYVTVVLDSHLEKNGNFRVEPAGLFRGRGEHPKMGQVKGVIQPEDITMNCSEDACPPRCSLPGHAWQSLVHKDEQTWLAFYKDTINGEFKYVFLSAGSSLKGQSDREKFEKARELKKHVARIRQRITQGLKSSGLEMQQNTALWLIDNLAIRAGNEKDTNEEADTVGCCSLRVEHITLGTDEEGPTIYFNFLGKDSIEYKNLVKLRPKDEEKAKEGEENPCVSFVREGEEKNFRRVVENMRSLTSNSKKPSDDVFDQLNTSSLNTYLKDLMPGLTAKVFRTYNASFTLDQELYKLEDHPEKSSFLRNDATQLKFYNDANYQVAILCNHSRAVSKTFDSQVEKMDEKIKGLHEELADLKKKKKSADNKEQMKKKIANLEERISKQETQKQIKLKLAGVALSTSKVNYLDPRITVAWCKRFGNFPLNKVFNKSLITKFKWAIDEADEDWRF</sequence>
<dbReference type="PaxDb" id="55529-EKX39375"/>
<reference evidence="15" key="2">
    <citation type="submission" date="2012-11" db="EMBL/GenBank/DDBJ databases">
        <authorList>
            <person name="Kuo A."/>
            <person name="Curtis B.A."/>
            <person name="Tanifuji G."/>
            <person name="Burki F."/>
            <person name="Gruber A."/>
            <person name="Irimia M."/>
            <person name="Maruyama S."/>
            <person name="Arias M.C."/>
            <person name="Ball S.G."/>
            <person name="Gile G.H."/>
            <person name="Hirakawa Y."/>
            <person name="Hopkins J.F."/>
            <person name="Rensing S.A."/>
            <person name="Schmutz J."/>
            <person name="Symeonidi A."/>
            <person name="Elias M."/>
            <person name="Eveleigh R.J."/>
            <person name="Herman E.K."/>
            <person name="Klute M.J."/>
            <person name="Nakayama T."/>
            <person name="Obornik M."/>
            <person name="Reyes-Prieto A."/>
            <person name="Armbrust E.V."/>
            <person name="Aves S.J."/>
            <person name="Beiko R.G."/>
            <person name="Coutinho P."/>
            <person name="Dacks J.B."/>
            <person name="Durnford D.G."/>
            <person name="Fast N.M."/>
            <person name="Green B.R."/>
            <person name="Grisdale C."/>
            <person name="Hempe F."/>
            <person name="Henrissat B."/>
            <person name="Hoppner M.P."/>
            <person name="Ishida K.-I."/>
            <person name="Kim E."/>
            <person name="Koreny L."/>
            <person name="Kroth P.G."/>
            <person name="Liu Y."/>
            <person name="Malik S.-B."/>
            <person name="Maier U.G."/>
            <person name="McRose D."/>
            <person name="Mock T."/>
            <person name="Neilson J.A."/>
            <person name="Onodera N.T."/>
            <person name="Poole A.M."/>
            <person name="Pritham E.J."/>
            <person name="Richards T.A."/>
            <person name="Rocap G."/>
            <person name="Roy S.W."/>
            <person name="Sarai C."/>
            <person name="Schaack S."/>
            <person name="Shirato S."/>
            <person name="Slamovits C.H."/>
            <person name="Spencer D.F."/>
            <person name="Suzuki S."/>
            <person name="Worden A.Z."/>
            <person name="Zauner S."/>
            <person name="Barry K."/>
            <person name="Bell C."/>
            <person name="Bharti A.K."/>
            <person name="Crow J.A."/>
            <person name="Grimwood J."/>
            <person name="Kramer R."/>
            <person name="Lindquist E."/>
            <person name="Lucas S."/>
            <person name="Salamov A."/>
            <person name="McFadden G.I."/>
            <person name="Lane C.E."/>
            <person name="Keeling P.J."/>
            <person name="Gray M.W."/>
            <person name="Grigoriev I.V."/>
            <person name="Archibald J.M."/>
        </authorList>
    </citation>
    <scope>NUCLEOTIDE SEQUENCE</scope>
    <source>
        <strain evidence="15">CCMP2712</strain>
    </source>
</reference>
<keyword evidence="5 9" id="KW-0799">Topoisomerase</keyword>
<evidence type="ECO:0000256" key="8">
    <source>
        <dbReference type="ARBA" id="ARBA00033297"/>
    </source>
</evidence>
<dbReference type="Gene3D" id="1.10.10.41">
    <property type="entry name" value="Yeast DNA topoisomerase - domain 1"/>
    <property type="match status" value="1"/>
</dbReference>
<dbReference type="CDD" id="cd00660">
    <property type="entry name" value="Topoisomer_IB_N"/>
    <property type="match status" value="1"/>
</dbReference>
<dbReference type="InterPro" id="IPR001631">
    <property type="entry name" value="TopoI"/>
</dbReference>
<dbReference type="EMBL" id="JH993040">
    <property type="protein sequence ID" value="EKX39375.1"/>
    <property type="molecule type" value="Genomic_DNA"/>
</dbReference>
<dbReference type="InterPro" id="IPR014711">
    <property type="entry name" value="TopoI_cat_a-hlx-sub_euk"/>
</dbReference>
<protein>
    <recommendedName>
        <fullName evidence="4">DNA topoisomerase 1</fullName>
        <ecNumber evidence="3">5.6.2.1</ecNumber>
    </recommendedName>
    <alternativeName>
        <fullName evidence="8">DNA topoisomerase I</fullName>
    </alternativeName>
</protein>
<evidence type="ECO:0000259" key="12">
    <source>
        <dbReference type="SMART" id="SM00435"/>
    </source>
</evidence>
<dbReference type="InterPro" id="IPR014727">
    <property type="entry name" value="TopoI_cat_a/b-sub_euk"/>
</dbReference>
<proteinExistence type="inferred from homology"/>
<dbReference type="GO" id="GO:0003677">
    <property type="term" value="F:DNA binding"/>
    <property type="evidence" value="ECO:0007669"/>
    <property type="project" value="UniProtKB-UniRule"/>
</dbReference>
<feature type="compositionally biased region" description="Acidic residues" evidence="11">
    <location>
        <begin position="67"/>
        <end position="79"/>
    </location>
</feature>
<evidence type="ECO:0000313" key="14">
    <source>
        <dbReference type="EnsemblProtists" id="EKX39375"/>
    </source>
</evidence>
<accession>L1IU61</accession>
<dbReference type="Proteomes" id="UP000011087">
    <property type="component" value="Unassembled WGS sequence"/>
</dbReference>
<dbReference type="Pfam" id="PF14370">
    <property type="entry name" value="Topo_C_assoc"/>
    <property type="match status" value="1"/>
</dbReference>
<dbReference type="InterPro" id="IPR013499">
    <property type="entry name" value="TopoI_euk"/>
</dbReference>
<dbReference type="InterPro" id="IPR011010">
    <property type="entry name" value="DNA_brk_join_enz"/>
</dbReference>
<dbReference type="HOGENOM" id="CLU_009193_2_0_1"/>
<dbReference type="OrthoDB" id="47179at2759"/>
<comment type="catalytic activity">
    <reaction evidence="1 9">
        <text>ATP-independent breakage of single-stranded DNA, followed by passage and rejoining.</text>
        <dbReference type="EC" id="5.6.2.1"/>
    </reaction>
</comment>
<evidence type="ECO:0000256" key="9">
    <source>
        <dbReference type="PROSITE-ProRule" id="PRU01382"/>
    </source>
</evidence>
<feature type="coiled-coil region" evidence="10">
    <location>
        <begin position="592"/>
        <end position="646"/>
    </location>
</feature>
<evidence type="ECO:0000256" key="7">
    <source>
        <dbReference type="ARBA" id="ARBA00023235"/>
    </source>
</evidence>
<dbReference type="GO" id="GO:0007059">
    <property type="term" value="P:chromosome segregation"/>
    <property type="evidence" value="ECO:0007669"/>
    <property type="project" value="TreeGrafter"/>
</dbReference>
<dbReference type="GO" id="GO:0005694">
    <property type="term" value="C:chromosome"/>
    <property type="evidence" value="ECO:0007669"/>
    <property type="project" value="InterPro"/>
</dbReference>
<dbReference type="PRINTS" id="PR00416">
    <property type="entry name" value="EUTPISMRASEI"/>
</dbReference>
<evidence type="ECO:0000256" key="5">
    <source>
        <dbReference type="ARBA" id="ARBA00023029"/>
    </source>
</evidence>
<dbReference type="PROSITE" id="PS52038">
    <property type="entry name" value="TOPO_IB_2"/>
    <property type="match status" value="1"/>
</dbReference>
<keyword evidence="6 9" id="KW-0238">DNA-binding</keyword>
<evidence type="ECO:0000256" key="2">
    <source>
        <dbReference type="ARBA" id="ARBA00006645"/>
    </source>
</evidence>
<dbReference type="OMA" id="GECPVTT"/>
<dbReference type="InterPro" id="IPR013030">
    <property type="entry name" value="DNA_topo_DNA_db_N_dom2"/>
</dbReference>
<dbReference type="GO" id="GO:0005730">
    <property type="term" value="C:nucleolus"/>
    <property type="evidence" value="ECO:0007669"/>
    <property type="project" value="TreeGrafter"/>
</dbReference>
<evidence type="ECO:0000256" key="11">
    <source>
        <dbReference type="SAM" id="MobiDB-lite"/>
    </source>
</evidence>
<name>L1IU61_GUITC</name>
<feature type="active site" description="O-(3'-phospho-DNA)-tyrosine intermediate" evidence="9">
    <location>
        <position position="658"/>
    </location>
</feature>
<dbReference type="GO" id="GO:0003917">
    <property type="term" value="F:DNA topoisomerase type I (single strand cut, ATP-independent) activity"/>
    <property type="evidence" value="ECO:0007669"/>
    <property type="project" value="UniProtKB-UniRule"/>
</dbReference>
<keyword evidence="15" id="KW-1185">Reference proteome</keyword>
<reference evidence="14" key="3">
    <citation type="submission" date="2016-03" db="UniProtKB">
        <authorList>
            <consortium name="EnsemblProtists"/>
        </authorList>
    </citation>
    <scope>IDENTIFICATION</scope>
</reference>
<dbReference type="Gene3D" id="1.10.132.10">
    <property type="match status" value="1"/>
</dbReference>
<dbReference type="SUPFAM" id="SSF56349">
    <property type="entry name" value="DNA breaking-rejoining enzymes"/>
    <property type="match status" value="1"/>
</dbReference>
<keyword evidence="7 9" id="KW-0413">Isomerase</keyword>
<dbReference type="InterPro" id="IPR013034">
    <property type="entry name" value="DNA_topo_DNA_db_N_dom1"/>
</dbReference>
<feature type="compositionally biased region" description="Basic and acidic residues" evidence="11">
    <location>
        <begin position="34"/>
        <end position="47"/>
    </location>
</feature>
<dbReference type="FunFam" id="1.10.10.41:FF:000001">
    <property type="entry name" value="DNA topoisomerase I"/>
    <property type="match status" value="1"/>
</dbReference>